<dbReference type="InterPro" id="IPR000160">
    <property type="entry name" value="GGDEF_dom"/>
</dbReference>
<dbReference type="Gene3D" id="1.25.40.10">
    <property type="entry name" value="Tetratricopeptide repeat domain"/>
    <property type="match status" value="1"/>
</dbReference>
<dbReference type="GO" id="GO:0005886">
    <property type="term" value="C:plasma membrane"/>
    <property type="evidence" value="ECO:0007669"/>
    <property type="project" value="TreeGrafter"/>
</dbReference>
<feature type="coiled-coil region" evidence="1">
    <location>
        <begin position="340"/>
        <end position="367"/>
    </location>
</feature>
<dbReference type="InterPro" id="IPR029787">
    <property type="entry name" value="Nucleotide_cyclase"/>
</dbReference>
<dbReference type="Pfam" id="PF00990">
    <property type="entry name" value="GGDEF"/>
    <property type="match status" value="1"/>
</dbReference>
<dbReference type="Gene3D" id="3.30.70.270">
    <property type="match status" value="1"/>
</dbReference>
<dbReference type="AlphaFoldDB" id="A0A6L5YPD7"/>
<keyword evidence="1" id="KW-0175">Coiled coil</keyword>
<dbReference type="RefSeq" id="WP_154429201.1">
    <property type="nucleotide sequence ID" value="NZ_VUNI01000005.1"/>
</dbReference>
<dbReference type="PANTHER" id="PTHR45138:SF9">
    <property type="entry name" value="DIGUANYLATE CYCLASE DGCM-RELATED"/>
    <property type="match status" value="1"/>
</dbReference>
<reference evidence="3 4" key="1">
    <citation type="submission" date="2019-08" db="EMBL/GenBank/DDBJ databases">
        <title>In-depth cultivation of the pig gut microbiome towards novel bacterial diversity and tailored functional studies.</title>
        <authorList>
            <person name="Wylensek D."/>
            <person name="Hitch T.C.A."/>
            <person name="Clavel T."/>
        </authorList>
    </citation>
    <scope>NUCLEOTIDE SEQUENCE [LARGE SCALE GENOMIC DNA]</scope>
    <source>
        <strain evidence="3 4">MUC/MUC-530-WT-4D</strain>
    </source>
</reference>
<evidence type="ECO:0000313" key="4">
    <source>
        <dbReference type="Proteomes" id="UP000474024"/>
    </source>
</evidence>
<feature type="domain" description="GGDEF" evidence="2">
    <location>
        <begin position="395"/>
        <end position="531"/>
    </location>
</feature>
<dbReference type="InterPro" id="IPR050469">
    <property type="entry name" value="Diguanylate_Cyclase"/>
</dbReference>
<protein>
    <submittedName>
        <fullName evidence="3">Diguanylate cyclase</fullName>
    </submittedName>
</protein>
<dbReference type="InterPro" id="IPR043128">
    <property type="entry name" value="Rev_trsase/Diguanyl_cyclase"/>
</dbReference>
<dbReference type="PANTHER" id="PTHR45138">
    <property type="entry name" value="REGULATORY COMPONENTS OF SENSORY TRANSDUCTION SYSTEM"/>
    <property type="match status" value="1"/>
</dbReference>
<organism evidence="3 4">
    <name type="scientific">Roseburia porci</name>
    <dbReference type="NCBI Taxonomy" id="2605790"/>
    <lineage>
        <taxon>Bacteria</taxon>
        <taxon>Bacillati</taxon>
        <taxon>Bacillota</taxon>
        <taxon>Clostridia</taxon>
        <taxon>Lachnospirales</taxon>
        <taxon>Lachnospiraceae</taxon>
        <taxon>Roseburia</taxon>
    </lineage>
</organism>
<dbReference type="GO" id="GO:0052621">
    <property type="term" value="F:diguanylate cyclase activity"/>
    <property type="evidence" value="ECO:0007669"/>
    <property type="project" value="TreeGrafter"/>
</dbReference>
<dbReference type="SUPFAM" id="SSF55073">
    <property type="entry name" value="Nucleotide cyclase"/>
    <property type="match status" value="1"/>
</dbReference>
<evidence type="ECO:0000256" key="1">
    <source>
        <dbReference type="SAM" id="Coils"/>
    </source>
</evidence>
<dbReference type="SMART" id="SM00267">
    <property type="entry name" value="GGDEF"/>
    <property type="match status" value="1"/>
</dbReference>
<dbReference type="InterPro" id="IPR011990">
    <property type="entry name" value="TPR-like_helical_dom_sf"/>
</dbReference>
<proteinExistence type="predicted"/>
<keyword evidence="4" id="KW-1185">Reference proteome</keyword>
<sequence length="541" mass="63291">MEIRETNEKTNAWVQEVLDNRWTDTARVLKVCATMEQEAGQSKDAWLLGFAYYHSGEAHYVRNEVEPMFQDLAKAISYLEESGQWERVARSYNLMAISSISKGNASVAADYYLTGLDYCRKHEIHTVESSIYLNLGYLYLDNQIYGEAQSYFEKACDDYYNTPEDKRSITTLTTIYTNLALCHMRCGRMEKTAEYIERLKKECQPHFDDMDYVYVDCMRASYYHKIGDDIRRDQCIEDIQSHIGKKMALMDIFDDLYNFCWLLVEIDRMDVLKKICIQLEPVVESTKIANLERKLLSLKMKYYNKLGQKEAYLQTAVQFYEKTESAEQESKSMIANMLYVRSALEHANEKRINLEQINQELMKKAETDPLTGLMNRYRFTDYSEKIVESCYEKKIPLAFEILDIDYFKQYNDHYGHQAGDECIKKVASLIKKMQNDQIFCARYGGDEFIIIYSGLSAQQVYDKAKRFKEAVMKLGITHSESQVTDIVTVSQGICYDVPEYGNKSWDFLHAADMLLYRVKKKKRNEIFIGDIYEEALDEVEK</sequence>
<name>A0A6L5YPD7_9FIRM</name>
<dbReference type="NCBIfam" id="TIGR00254">
    <property type="entry name" value="GGDEF"/>
    <property type="match status" value="1"/>
</dbReference>
<dbReference type="FunFam" id="3.30.70.270:FF:000001">
    <property type="entry name" value="Diguanylate cyclase domain protein"/>
    <property type="match status" value="1"/>
</dbReference>
<dbReference type="SUPFAM" id="SSF48452">
    <property type="entry name" value="TPR-like"/>
    <property type="match status" value="1"/>
</dbReference>
<evidence type="ECO:0000313" key="3">
    <source>
        <dbReference type="EMBL" id="MST74260.1"/>
    </source>
</evidence>
<comment type="caution">
    <text evidence="3">The sequence shown here is derived from an EMBL/GenBank/DDBJ whole genome shotgun (WGS) entry which is preliminary data.</text>
</comment>
<dbReference type="PROSITE" id="PS50887">
    <property type="entry name" value="GGDEF"/>
    <property type="match status" value="1"/>
</dbReference>
<dbReference type="GO" id="GO:0043709">
    <property type="term" value="P:cell adhesion involved in single-species biofilm formation"/>
    <property type="evidence" value="ECO:0007669"/>
    <property type="project" value="TreeGrafter"/>
</dbReference>
<dbReference type="Proteomes" id="UP000474024">
    <property type="component" value="Unassembled WGS sequence"/>
</dbReference>
<dbReference type="CDD" id="cd01949">
    <property type="entry name" value="GGDEF"/>
    <property type="match status" value="1"/>
</dbReference>
<gene>
    <name evidence="3" type="ORF">FYJ75_04305</name>
</gene>
<dbReference type="EMBL" id="VUNI01000005">
    <property type="protein sequence ID" value="MST74260.1"/>
    <property type="molecule type" value="Genomic_DNA"/>
</dbReference>
<evidence type="ECO:0000259" key="2">
    <source>
        <dbReference type="PROSITE" id="PS50887"/>
    </source>
</evidence>
<accession>A0A6L5YPD7</accession>
<dbReference type="GO" id="GO:1902201">
    <property type="term" value="P:negative regulation of bacterial-type flagellum-dependent cell motility"/>
    <property type="evidence" value="ECO:0007669"/>
    <property type="project" value="TreeGrafter"/>
</dbReference>